<dbReference type="Gene3D" id="2.40.50.140">
    <property type="entry name" value="Nucleic acid-binding proteins"/>
    <property type="match status" value="1"/>
</dbReference>
<feature type="region of interest" description="Disordered" evidence="2">
    <location>
        <begin position="104"/>
        <end position="131"/>
    </location>
</feature>
<feature type="domain" description="RNB" evidence="3">
    <location>
        <begin position="725"/>
        <end position="1048"/>
    </location>
</feature>
<dbReference type="InterPro" id="IPR041093">
    <property type="entry name" value="Dis3l2-like_C"/>
</dbReference>
<gene>
    <name evidence="4" type="primary">SSD1</name>
    <name evidence="4" type="ORF">MPSI1_003952</name>
</gene>
<feature type="compositionally biased region" description="Low complexity" evidence="2">
    <location>
        <begin position="152"/>
        <end position="185"/>
    </location>
</feature>
<dbReference type="GO" id="GO:0006402">
    <property type="term" value="P:mRNA catabolic process"/>
    <property type="evidence" value="ECO:0007669"/>
    <property type="project" value="TreeGrafter"/>
</dbReference>
<dbReference type="FunFam" id="2.40.50.700:FF:000002">
    <property type="entry name" value="Cell wall biogenesis protein"/>
    <property type="match status" value="1"/>
</dbReference>
<sequence>MARAPHSDADLFAHNTERANRIASSQEQLLQAQLQQLGLDSHDSLMDPTQDSLLSYTDPPPTWESTDWAPPNWSGSSPWGPPLTSIPSHRRGASDLAGFRFPSSQRMQPLENTTNNVMPGPGPGGMSSVMDTNSSMEQQRVAIQHQIEDLQRQQQRLVQQQQRLSTQPSSQDNTTTSNNTISPSRSAHRRIQSQSATSPASLRSPPMLNPLDHQQHRWPTQSAMGPPPTSSNAMRSNPQFSFPPRRIPSETPTITSTSHFPLHANDALPHRKPSHTRHASHQLSSELSPEYLIAAGGMLSGSSLAIPSMSSQLGDLADGFWDASSSQRRRPHARSTSMSSASSAFAQHIGSTETPMDLRQAQAQLAALHRSRQQAGPGTHSRSASYSGQRAASYGHGNSQPRKALFGSYLPRSCLAPLLLTGKLVVGILRVNKRNRSDAWVSTEVLEQDIFISGSKDRNRALEGDLVAVELLDPLEVWQTKRDKVDKKKRKEEHTSPTNPDRNPIQRRSEKARDDTEVEGAHLKLVEEEEESDSAPPALAGHIVAIVEREAGQLFAGTLALLRPSSVASKEKQQQNLHHDRTASTNDDRDLINTRPKIVWFRPSDKRVPLIAIPSDQAPNDFWDENRQAEYQHTLFVACIKRWPITSLHPFGTLVDQLGSIGDLHAEAQAVIQTHCHALLTDFSAAAIQQLPASDWSVPSTEYKRRNFGSTQGASSESPSTSAFVWSVSEKESSSNPTVAYSLQDLAQDRVEIGVHIADLTYFLPPNSPLDRDARRRAHSANLINHTYPMLPTGLLQHLASFPCNTDRLALSFVFQVSRDLQLQHIAVHRSVIRVQCNFSAEEFLSESRTPSKLPGSWNVAQGWIDRLTADRMKQGALILDEPQLHFQFDAQGNPQSASTSLSPLLNCGSSALQPLVIEANKVAAYRIADALHDTALLCRVETPSEKNLQWLWHQFQEFRLDSLQVSSLTADNLVEVMNSLPADAKPVGNALLAKILKPARYFCSGMVDISKYAHFSLPSALYTRCDAPASCYAQLSVQRQLIAIIQGESFDSDAENIARIAQQANVRQKALALAQEQCAHLYLCHCLVHHGAQQHQATVMSITDMYMDLLVHSLNIEKRVHFDQLNAQVDRSALPTLKLTWHTSQATQQIQPLSQFPVMVQATMDKSPAVLSVAMVPAS</sequence>
<dbReference type="SMART" id="SM00955">
    <property type="entry name" value="RNB"/>
    <property type="match status" value="1"/>
</dbReference>
<keyword evidence="5" id="KW-1185">Reference proteome</keyword>
<dbReference type="PANTHER" id="PTHR23355">
    <property type="entry name" value="RIBONUCLEASE"/>
    <property type="match status" value="1"/>
</dbReference>
<proteinExistence type="inferred from homology"/>
<dbReference type="Gene3D" id="2.40.50.700">
    <property type="match status" value="1"/>
</dbReference>
<dbReference type="InterPro" id="IPR050180">
    <property type="entry name" value="RNR_Ribonuclease"/>
</dbReference>
<feature type="compositionally biased region" description="Polar residues" evidence="2">
    <location>
        <begin position="230"/>
        <end position="240"/>
    </location>
</feature>
<dbReference type="Gene3D" id="2.40.50.690">
    <property type="match status" value="1"/>
</dbReference>
<feature type="compositionally biased region" description="Basic and acidic residues" evidence="2">
    <location>
        <begin position="507"/>
        <end position="518"/>
    </location>
</feature>
<comment type="similarity">
    <text evidence="1">Belongs to the RNR ribonuclease family.</text>
</comment>
<feature type="region of interest" description="Disordered" evidence="2">
    <location>
        <begin position="482"/>
        <end position="518"/>
    </location>
</feature>
<accession>A0AAF0JFY2</accession>
<dbReference type="Pfam" id="PF17849">
    <property type="entry name" value="OB_Dis3"/>
    <property type="match status" value="1"/>
</dbReference>
<evidence type="ECO:0000256" key="2">
    <source>
        <dbReference type="SAM" id="MobiDB-lite"/>
    </source>
</evidence>
<feature type="compositionally biased region" description="Polar residues" evidence="2">
    <location>
        <begin position="380"/>
        <end position="398"/>
    </location>
</feature>
<dbReference type="InterPro" id="IPR001900">
    <property type="entry name" value="RNase_II/R"/>
</dbReference>
<dbReference type="GO" id="GO:0003723">
    <property type="term" value="F:RNA binding"/>
    <property type="evidence" value="ECO:0007669"/>
    <property type="project" value="InterPro"/>
</dbReference>
<evidence type="ECO:0000256" key="1">
    <source>
        <dbReference type="ARBA" id="ARBA00005785"/>
    </source>
</evidence>
<dbReference type="Pfam" id="PF00773">
    <property type="entry name" value="RNB"/>
    <property type="match status" value="1"/>
</dbReference>
<evidence type="ECO:0000259" key="3">
    <source>
        <dbReference type="SMART" id="SM00955"/>
    </source>
</evidence>
<feature type="region of interest" description="Disordered" evidence="2">
    <location>
        <begin position="152"/>
        <end position="283"/>
    </location>
</feature>
<name>A0AAF0JFY2_9BASI</name>
<dbReference type="InterPro" id="IPR041505">
    <property type="entry name" value="Dis3_CSD2"/>
</dbReference>
<feature type="compositionally biased region" description="Polar residues" evidence="2">
    <location>
        <begin position="192"/>
        <end position="201"/>
    </location>
</feature>
<feature type="compositionally biased region" description="Low complexity" evidence="2">
    <location>
        <begin position="249"/>
        <end position="258"/>
    </location>
</feature>
<feature type="compositionally biased region" description="Low complexity" evidence="2">
    <location>
        <begin position="334"/>
        <end position="346"/>
    </location>
</feature>
<reference evidence="4" key="1">
    <citation type="submission" date="2023-02" db="EMBL/GenBank/DDBJ databases">
        <title>Mating type loci evolution in Malassezia.</title>
        <authorList>
            <person name="Coelho M.A."/>
        </authorList>
    </citation>
    <scope>NUCLEOTIDE SEQUENCE</scope>
    <source>
        <strain evidence="4">CBS 14136</strain>
    </source>
</reference>
<dbReference type="PANTHER" id="PTHR23355:SF9">
    <property type="entry name" value="DIS3-LIKE EXONUCLEASE 2"/>
    <property type="match status" value="1"/>
</dbReference>
<feature type="compositionally biased region" description="Basic residues" evidence="2">
    <location>
        <begin position="270"/>
        <end position="280"/>
    </location>
</feature>
<evidence type="ECO:0000313" key="4">
    <source>
        <dbReference type="EMBL" id="WFD45270.1"/>
    </source>
</evidence>
<organism evidence="4 5">
    <name type="scientific">Malassezia psittaci</name>
    <dbReference type="NCBI Taxonomy" id="1821823"/>
    <lineage>
        <taxon>Eukaryota</taxon>
        <taxon>Fungi</taxon>
        <taxon>Dikarya</taxon>
        <taxon>Basidiomycota</taxon>
        <taxon>Ustilaginomycotina</taxon>
        <taxon>Malasseziomycetes</taxon>
        <taxon>Malasseziales</taxon>
        <taxon>Malasseziaceae</taxon>
        <taxon>Malassezia</taxon>
    </lineage>
</organism>
<evidence type="ECO:0000313" key="5">
    <source>
        <dbReference type="Proteomes" id="UP001214628"/>
    </source>
</evidence>
<dbReference type="GO" id="GO:0000175">
    <property type="term" value="F:3'-5'-RNA exonuclease activity"/>
    <property type="evidence" value="ECO:0007669"/>
    <property type="project" value="TreeGrafter"/>
</dbReference>
<protein>
    <submittedName>
        <fullName evidence="4">Translational repressor</fullName>
    </submittedName>
</protein>
<feature type="region of interest" description="Disordered" evidence="2">
    <location>
        <begin position="324"/>
        <end position="347"/>
    </location>
</feature>
<dbReference type="AlphaFoldDB" id="A0AAF0JFY2"/>
<dbReference type="SUPFAM" id="SSF50249">
    <property type="entry name" value="Nucleic acid-binding proteins"/>
    <property type="match status" value="2"/>
</dbReference>
<dbReference type="EMBL" id="CP118382">
    <property type="protein sequence ID" value="WFD45270.1"/>
    <property type="molecule type" value="Genomic_DNA"/>
</dbReference>
<dbReference type="Pfam" id="PF17877">
    <property type="entry name" value="Dis3l2_C_term"/>
    <property type="match status" value="1"/>
</dbReference>
<dbReference type="InterPro" id="IPR012340">
    <property type="entry name" value="NA-bd_OB-fold"/>
</dbReference>
<dbReference type="GO" id="GO:0000932">
    <property type="term" value="C:P-body"/>
    <property type="evidence" value="ECO:0007669"/>
    <property type="project" value="TreeGrafter"/>
</dbReference>
<feature type="region of interest" description="Disordered" evidence="2">
    <location>
        <begin position="570"/>
        <end position="589"/>
    </location>
</feature>
<dbReference type="Proteomes" id="UP001214628">
    <property type="component" value="Chromosome 8"/>
</dbReference>
<feature type="region of interest" description="Disordered" evidence="2">
    <location>
        <begin position="363"/>
        <end position="398"/>
    </location>
</feature>